<dbReference type="PRINTS" id="PR00614">
    <property type="entry name" value="NIHGNASESMLL"/>
</dbReference>
<gene>
    <name evidence="19" type="ORF">MTR62_12855</name>
</gene>
<evidence type="ECO:0000256" key="13">
    <source>
        <dbReference type="ARBA" id="ARBA00023014"/>
    </source>
</evidence>
<evidence type="ECO:0000256" key="6">
    <source>
        <dbReference type="ARBA" id="ARBA00012082"/>
    </source>
</evidence>
<name>A0ABT0BFE2_9SPHN</name>
<comment type="similarity">
    <text evidence="4">Belongs to the [NiFe]/[NiFeSe] hydrogenase small subunit family.</text>
</comment>
<comment type="subunit">
    <text evidence="5">Heterodimer of a large and a small subunit.</text>
</comment>
<evidence type="ECO:0000256" key="9">
    <source>
        <dbReference type="ARBA" id="ARBA00022723"/>
    </source>
</evidence>
<dbReference type="Gene3D" id="4.10.480.10">
    <property type="entry name" value="Cytochrome-c3 hydrogenase, C-terminal domain"/>
    <property type="match status" value="1"/>
</dbReference>
<accession>A0ABT0BFE2</accession>
<feature type="domain" description="NADH:ubiquinone oxidoreductase-like 20kDa subunit" evidence="17">
    <location>
        <begin position="63"/>
        <end position="208"/>
    </location>
</feature>
<evidence type="ECO:0000256" key="10">
    <source>
        <dbReference type="ARBA" id="ARBA00022729"/>
    </source>
</evidence>
<feature type="non-terminal residue" evidence="19">
    <location>
        <position position="339"/>
    </location>
</feature>
<keyword evidence="7" id="KW-1003">Cell membrane</keyword>
<organism evidence="19 20">
    <name type="scientific">Novosphingobium organovorum</name>
    <dbReference type="NCBI Taxonomy" id="2930092"/>
    <lineage>
        <taxon>Bacteria</taxon>
        <taxon>Pseudomonadati</taxon>
        <taxon>Pseudomonadota</taxon>
        <taxon>Alphaproteobacteria</taxon>
        <taxon>Sphingomonadales</taxon>
        <taxon>Sphingomonadaceae</taxon>
        <taxon>Novosphingobium</taxon>
    </lineage>
</organism>
<dbReference type="PIRSF" id="PIRSF000310">
    <property type="entry name" value="NiFe_hyd_ssu"/>
    <property type="match status" value="1"/>
</dbReference>
<evidence type="ECO:0000256" key="16">
    <source>
        <dbReference type="ARBA" id="ARBA00048757"/>
    </source>
</evidence>
<evidence type="ECO:0000259" key="17">
    <source>
        <dbReference type="Pfam" id="PF01058"/>
    </source>
</evidence>
<keyword evidence="15" id="KW-0003">3Fe-4S</keyword>
<comment type="caution">
    <text evidence="19">The sequence shown here is derived from an EMBL/GenBank/DDBJ whole genome shotgun (WGS) entry which is preliminary data.</text>
</comment>
<comment type="catalytic activity">
    <reaction evidence="16">
        <text>H2 + A = AH2</text>
        <dbReference type="Rhea" id="RHEA:12116"/>
        <dbReference type="ChEBI" id="CHEBI:13193"/>
        <dbReference type="ChEBI" id="CHEBI:17499"/>
        <dbReference type="ChEBI" id="CHEBI:18276"/>
        <dbReference type="EC" id="1.12.99.6"/>
    </reaction>
</comment>
<dbReference type="EC" id="1.12.99.6" evidence="6"/>
<evidence type="ECO:0000256" key="11">
    <source>
        <dbReference type="ARBA" id="ARBA00023002"/>
    </source>
</evidence>
<keyword evidence="11" id="KW-0560">Oxidoreductase</keyword>
<evidence type="ECO:0000256" key="15">
    <source>
        <dbReference type="ARBA" id="ARBA00023291"/>
    </source>
</evidence>
<evidence type="ECO:0000256" key="3">
    <source>
        <dbReference type="ARBA" id="ARBA00004196"/>
    </source>
</evidence>
<evidence type="ECO:0000256" key="8">
    <source>
        <dbReference type="ARBA" id="ARBA00022485"/>
    </source>
</evidence>
<comment type="cofactor">
    <cofactor evidence="2">
        <name>[4Fe-4S] cluster</name>
        <dbReference type="ChEBI" id="CHEBI:49883"/>
    </cofactor>
</comment>
<dbReference type="InterPro" id="IPR006137">
    <property type="entry name" value="NADH_UbQ_OxRdtase-like_20kDa"/>
</dbReference>
<dbReference type="InterPro" id="IPR037148">
    <property type="entry name" value="NiFe-Hase_small_C_sf"/>
</dbReference>
<evidence type="ECO:0000256" key="14">
    <source>
        <dbReference type="ARBA" id="ARBA00023136"/>
    </source>
</evidence>
<feature type="domain" description="Cytochrome-c3 hydrogenase C-terminal" evidence="18">
    <location>
        <begin position="228"/>
        <end position="309"/>
    </location>
</feature>
<protein>
    <recommendedName>
        <fullName evidence="6">hydrogenase (acceptor)</fullName>
        <ecNumber evidence="6">1.12.99.6</ecNumber>
    </recommendedName>
</protein>
<keyword evidence="9" id="KW-0479">Metal-binding</keyword>
<evidence type="ECO:0000259" key="18">
    <source>
        <dbReference type="Pfam" id="PF14720"/>
    </source>
</evidence>
<evidence type="ECO:0000313" key="20">
    <source>
        <dbReference type="Proteomes" id="UP001162881"/>
    </source>
</evidence>
<dbReference type="Gene3D" id="3.40.50.700">
    <property type="entry name" value="NADH:ubiquinone oxidoreductase-like, 20kDa subunit"/>
    <property type="match status" value="1"/>
</dbReference>
<dbReference type="Pfam" id="PF01058">
    <property type="entry name" value="Oxidored_q6"/>
    <property type="match status" value="1"/>
</dbReference>
<keyword evidence="13" id="KW-0411">Iron-sulfur</keyword>
<evidence type="ECO:0000256" key="2">
    <source>
        <dbReference type="ARBA" id="ARBA00001966"/>
    </source>
</evidence>
<evidence type="ECO:0000256" key="12">
    <source>
        <dbReference type="ARBA" id="ARBA00023004"/>
    </source>
</evidence>
<evidence type="ECO:0000256" key="5">
    <source>
        <dbReference type="ARBA" id="ARBA00011771"/>
    </source>
</evidence>
<keyword evidence="10" id="KW-0732">Signal</keyword>
<dbReference type="PANTHER" id="PTHR30013">
    <property type="entry name" value="NIFE / NIFESE HYDROGENASE SMALL SUBUNIT FAMILY MEMBER"/>
    <property type="match status" value="1"/>
</dbReference>
<dbReference type="PANTHER" id="PTHR30013:SF7">
    <property type="entry name" value="HYDROGENASE-2 SMALL CHAIN"/>
    <property type="match status" value="1"/>
</dbReference>
<evidence type="ECO:0000256" key="7">
    <source>
        <dbReference type="ARBA" id="ARBA00022475"/>
    </source>
</evidence>
<comment type="subcellular location">
    <subcellularLocation>
        <location evidence="3">Cell envelope</location>
    </subcellularLocation>
</comment>
<sequence length="339" mass="35203">MMVKETSLGRELSRCGVSRRALLKFAAAAASSLALPPGMAQAIADGLSKARRQSLIWLSFQDCTGCLESLTRSSAPGIEQLIFDFVSLDYQETLMAAAGTAAEAVLQRTVAENRGQYLLAIDGSVPVADNGVYSMVGGRANTAMLRELAQGAAAVLSIGTCAAYGGIPKAAPNPTGAKGIPELLEGKPHVNIPGCPPIPEVLTGVLVNFLSFGKLPDCDALGRPLAYYGTTIHDQCYRRAMYDQGKFAHSFDDEGARQGWCLFELGCKGPTTRNACASLKWNGGTSFPIQSGHGCLGCSEPDFWDKGSFYTSLSGGEGPPWAAVGAAAATGVGIGGAAA</sequence>
<dbReference type="Pfam" id="PF14720">
    <property type="entry name" value="NiFe_hyd_SSU_C"/>
    <property type="match status" value="1"/>
</dbReference>
<dbReference type="SUPFAM" id="SSF56770">
    <property type="entry name" value="HydA/Nqo6-like"/>
    <property type="match status" value="1"/>
</dbReference>
<evidence type="ECO:0000256" key="4">
    <source>
        <dbReference type="ARBA" id="ARBA00006605"/>
    </source>
</evidence>
<comment type="cofactor">
    <cofactor evidence="1">
        <name>[3Fe-4S] cluster</name>
        <dbReference type="ChEBI" id="CHEBI:21137"/>
    </cofactor>
</comment>
<dbReference type="PROSITE" id="PS51318">
    <property type="entry name" value="TAT"/>
    <property type="match status" value="1"/>
</dbReference>
<keyword evidence="12" id="KW-0408">Iron</keyword>
<dbReference type="InterPro" id="IPR037024">
    <property type="entry name" value="NiFe_Hase_small_N_sf"/>
</dbReference>
<proteinExistence type="inferred from homology"/>
<dbReference type="NCBIfam" id="TIGR00391">
    <property type="entry name" value="hydA"/>
    <property type="match status" value="1"/>
</dbReference>
<keyword evidence="20" id="KW-1185">Reference proteome</keyword>
<dbReference type="InterPro" id="IPR001821">
    <property type="entry name" value="NiFe_hydrogenase_ssu"/>
</dbReference>
<evidence type="ECO:0000256" key="1">
    <source>
        <dbReference type="ARBA" id="ARBA00001927"/>
    </source>
</evidence>
<reference evidence="19" key="1">
    <citation type="submission" date="2022-03" db="EMBL/GenBank/DDBJ databases">
        <title>Identification of a novel bacterium isolated from mangrove sediments.</title>
        <authorList>
            <person name="Pan X."/>
        </authorList>
    </citation>
    <scope>NUCLEOTIDE SEQUENCE</scope>
    <source>
        <strain evidence="19">B1949</strain>
    </source>
</reference>
<keyword evidence="14" id="KW-0472">Membrane</keyword>
<dbReference type="Proteomes" id="UP001162881">
    <property type="component" value="Unassembled WGS sequence"/>
</dbReference>
<dbReference type="EMBL" id="JALHLF010000051">
    <property type="protein sequence ID" value="MCJ2183573.1"/>
    <property type="molecule type" value="Genomic_DNA"/>
</dbReference>
<dbReference type="InterPro" id="IPR006311">
    <property type="entry name" value="TAT_signal"/>
</dbReference>
<dbReference type="InterPro" id="IPR027394">
    <property type="entry name" value="Cytochrome-c3_hydrogenase_C"/>
</dbReference>
<keyword evidence="8" id="KW-0004">4Fe-4S</keyword>
<evidence type="ECO:0000313" key="19">
    <source>
        <dbReference type="EMBL" id="MCJ2183573.1"/>
    </source>
</evidence>